<dbReference type="RefSeq" id="WP_116693625.1">
    <property type="nucleotide sequence ID" value="NZ_QEHR01000003.1"/>
</dbReference>
<keyword evidence="4" id="KW-1185">Reference proteome</keyword>
<dbReference type="InterPro" id="IPR041698">
    <property type="entry name" value="Methyltransf_25"/>
</dbReference>
<dbReference type="AlphaFoldDB" id="A0A2U0I3A8"/>
<dbReference type="CDD" id="cd02440">
    <property type="entry name" value="AdoMet_MTases"/>
    <property type="match status" value="1"/>
</dbReference>
<comment type="caution">
    <text evidence="3">The sequence shown here is derived from an EMBL/GenBank/DDBJ whole genome shotgun (WGS) entry which is preliminary data.</text>
</comment>
<dbReference type="SUPFAM" id="SSF53335">
    <property type="entry name" value="S-adenosyl-L-methionine-dependent methyltransferases"/>
    <property type="match status" value="1"/>
</dbReference>
<evidence type="ECO:0000313" key="3">
    <source>
        <dbReference type="EMBL" id="PVW15601.1"/>
    </source>
</evidence>
<gene>
    <name evidence="3" type="ORF">DDV96_04855</name>
</gene>
<dbReference type="Pfam" id="PF13649">
    <property type="entry name" value="Methyltransf_25"/>
    <property type="match status" value="1"/>
</dbReference>
<sequence>MPEFSSTYRSNEVEIMDDFNLQGKEMQAVLTDLKTVNTILGGANTTLNGLKSLLASLPKERPITILDVGCGDGEMLRKCARLGLKNDYEFQLIGIDANAHIISEAKKRSKKNQNITFKTVDVFSEKNLPKADIALCNLFLHHFKNDEITAILKNLMNISKVGIVVNDLQRSNLAFHLFKGFSRLFLKTKIARYDGLVSVARGFKKEELWQISEKIDQQQSTIRWKWAFRYQWILKKQR</sequence>
<evidence type="ECO:0000256" key="1">
    <source>
        <dbReference type="ARBA" id="ARBA00022679"/>
    </source>
</evidence>
<name>A0A2U0I3A8_9FLAO</name>
<evidence type="ECO:0000259" key="2">
    <source>
        <dbReference type="Pfam" id="PF13649"/>
    </source>
</evidence>
<dbReference type="EMBL" id="QEHR01000003">
    <property type="protein sequence ID" value="PVW15601.1"/>
    <property type="molecule type" value="Genomic_DNA"/>
</dbReference>
<proteinExistence type="predicted"/>
<protein>
    <submittedName>
        <fullName evidence="3">Methyltransferase</fullName>
    </submittedName>
</protein>
<keyword evidence="3" id="KW-0489">Methyltransferase</keyword>
<keyword evidence="1 3" id="KW-0808">Transferase</keyword>
<feature type="domain" description="Methyltransferase" evidence="2">
    <location>
        <begin position="65"/>
        <end position="160"/>
    </location>
</feature>
<organism evidence="3 4">
    <name type="scientific">Marixanthomonas spongiae</name>
    <dbReference type="NCBI Taxonomy" id="2174845"/>
    <lineage>
        <taxon>Bacteria</taxon>
        <taxon>Pseudomonadati</taxon>
        <taxon>Bacteroidota</taxon>
        <taxon>Flavobacteriia</taxon>
        <taxon>Flavobacteriales</taxon>
        <taxon>Flavobacteriaceae</taxon>
        <taxon>Marixanthomonas</taxon>
    </lineage>
</organism>
<evidence type="ECO:0000313" key="4">
    <source>
        <dbReference type="Proteomes" id="UP000245962"/>
    </source>
</evidence>
<dbReference type="Gene3D" id="3.40.50.150">
    <property type="entry name" value="Vaccinia Virus protein VP39"/>
    <property type="match status" value="1"/>
</dbReference>
<dbReference type="InterPro" id="IPR029063">
    <property type="entry name" value="SAM-dependent_MTases_sf"/>
</dbReference>
<reference evidence="3 4" key="1">
    <citation type="submission" date="2018-04" db="EMBL/GenBank/DDBJ databases">
        <title>Marixanthomonas spongiae HN-E44 sp. nov., isolated from a marine sponge.</title>
        <authorList>
            <person name="Luo L."/>
            <person name="Zhuang L."/>
        </authorList>
    </citation>
    <scope>NUCLEOTIDE SEQUENCE [LARGE SCALE GENOMIC DNA]</scope>
    <source>
        <strain evidence="3 4">HN-E44</strain>
    </source>
</reference>
<dbReference type="GO" id="GO:0032259">
    <property type="term" value="P:methylation"/>
    <property type="evidence" value="ECO:0007669"/>
    <property type="project" value="UniProtKB-KW"/>
</dbReference>
<dbReference type="PANTHER" id="PTHR43861">
    <property type="entry name" value="TRANS-ACONITATE 2-METHYLTRANSFERASE-RELATED"/>
    <property type="match status" value="1"/>
</dbReference>
<accession>A0A2U0I3A8</accession>
<dbReference type="OrthoDB" id="9800454at2"/>
<dbReference type="GO" id="GO:0008168">
    <property type="term" value="F:methyltransferase activity"/>
    <property type="evidence" value="ECO:0007669"/>
    <property type="project" value="UniProtKB-KW"/>
</dbReference>
<dbReference type="Proteomes" id="UP000245962">
    <property type="component" value="Unassembled WGS sequence"/>
</dbReference>